<dbReference type="Gene3D" id="2.120.10.30">
    <property type="entry name" value="TolB, C-terminal domain"/>
    <property type="match status" value="1"/>
</dbReference>
<reference evidence="1 2" key="1">
    <citation type="submission" date="2021-12" db="EMBL/GenBank/DDBJ databases">
        <title>High titer production of polyol ester of fatty acids by Rhodotorula paludigena BS15 towards product separation-free biomass refinery.</title>
        <authorList>
            <person name="Mano J."/>
            <person name="Ono H."/>
            <person name="Tanaka T."/>
            <person name="Naito K."/>
            <person name="Sushida H."/>
            <person name="Ike M."/>
            <person name="Tokuyasu K."/>
            <person name="Kitaoka M."/>
        </authorList>
    </citation>
    <scope>NUCLEOTIDE SEQUENCE [LARGE SCALE GENOMIC DNA]</scope>
    <source>
        <strain evidence="1 2">BS15</strain>
    </source>
</reference>
<protein>
    <submittedName>
        <fullName evidence="1">Uncharacterized protein</fullName>
    </submittedName>
</protein>
<accession>A0AAV5GV79</accession>
<dbReference type="EMBL" id="BQKY01000017">
    <property type="protein sequence ID" value="GJN94434.1"/>
    <property type="molecule type" value="Genomic_DNA"/>
</dbReference>
<dbReference type="PANTHER" id="PTHR11799:SF30">
    <property type="entry name" value="SERUM PARAOXONASE_ARYLESTERASE 2"/>
    <property type="match status" value="1"/>
</dbReference>
<gene>
    <name evidence="1" type="ORF">Rhopal_007514-T1</name>
</gene>
<dbReference type="InterPro" id="IPR011042">
    <property type="entry name" value="6-blade_b-propeller_TolB-like"/>
</dbReference>
<organism evidence="1 2">
    <name type="scientific">Rhodotorula paludigena</name>
    <dbReference type="NCBI Taxonomy" id="86838"/>
    <lineage>
        <taxon>Eukaryota</taxon>
        <taxon>Fungi</taxon>
        <taxon>Dikarya</taxon>
        <taxon>Basidiomycota</taxon>
        <taxon>Pucciniomycotina</taxon>
        <taxon>Microbotryomycetes</taxon>
        <taxon>Sporidiobolales</taxon>
        <taxon>Sporidiobolaceae</taxon>
        <taxon>Rhodotorula</taxon>
    </lineage>
</organism>
<comment type="caution">
    <text evidence="1">The sequence shown here is derived from an EMBL/GenBank/DDBJ whole genome shotgun (WGS) entry which is preliminary data.</text>
</comment>
<dbReference type="SUPFAM" id="SSF63829">
    <property type="entry name" value="Calcium-dependent phosphotriesterase"/>
    <property type="match status" value="1"/>
</dbReference>
<dbReference type="InterPro" id="IPR051288">
    <property type="entry name" value="Serum_paraoxonase/arylesterase"/>
</dbReference>
<dbReference type="PANTHER" id="PTHR11799">
    <property type="entry name" value="PARAOXONASE"/>
    <property type="match status" value="1"/>
</dbReference>
<evidence type="ECO:0000313" key="2">
    <source>
        <dbReference type="Proteomes" id="UP001342314"/>
    </source>
</evidence>
<dbReference type="AlphaFoldDB" id="A0AAV5GV79"/>
<sequence>MALLRYLGILAILVGVLIRTTTVGQNLATYLRPPELPVHYARLPHLAGGAEASLEDVTVHSSASLSPAERLAYCEDTTHFTAADGRELALLSCDPNRKEWNTVMGPLKDARARNGAVWVLDPLAATSDGSAGLVKVKLEWEALQRGEVQFHPLGVETVRSDSGGDRLFAVNHGEQLSTIEVFSLARCRKDDSPLAYCAKHLATLSHPSLIAPNSIAPVSPTSFFVTQDHRFTRRARSLLGTVTNMVETIFGLPLARVDYVEFSLPASLAPPVIHIEPVATSIPFANGVALSAAHDKLVVASTTRRELRFYDLTWSSHDARDVRHPTAQLSRVVPLPFFVDNVSILPRAPSSSSSSSSAAASSTPTSLTVLAAGHPSYPALLATAHQKDWSFRLPGGFNRWAELFSPPGAEKLEPWHVTFRHDEQRGMSWAVAVTDPMPLDETGAVEGEETGGQEWETLFQSNGRIADGGFGGSTTAVAGWSKGRAWMVVPGLYEEGVKVVRERA</sequence>
<name>A0AAV5GV79_9BASI</name>
<evidence type="ECO:0000313" key="1">
    <source>
        <dbReference type="EMBL" id="GJN94434.1"/>
    </source>
</evidence>
<proteinExistence type="predicted"/>
<keyword evidence="2" id="KW-1185">Reference proteome</keyword>
<dbReference type="Proteomes" id="UP001342314">
    <property type="component" value="Unassembled WGS sequence"/>
</dbReference>